<name>F5L336_CALTT</name>
<evidence type="ECO:0000313" key="10">
    <source>
        <dbReference type="EMBL" id="QZT32509.1"/>
    </source>
</evidence>
<feature type="region of interest" description="Disordered" evidence="6">
    <location>
        <begin position="129"/>
        <end position="164"/>
    </location>
</feature>
<dbReference type="GO" id="GO:0005886">
    <property type="term" value="C:plasma membrane"/>
    <property type="evidence" value="ECO:0007669"/>
    <property type="project" value="UniProtKB-SubCell"/>
</dbReference>
<evidence type="ECO:0000256" key="6">
    <source>
        <dbReference type="SAM" id="MobiDB-lite"/>
    </source>
</evidence>
<proteinExistence type="predicted"/>
<evidence type="ECO:0000259" key="8">
    <source>
        <dbReference type="Pfam" id="PF04024"/>
    </source>
</evidence>
<reference evidence="10 12" key="2">
    <citation type="journal article" date="2020" name="Extremophiles">
        <title>Genomic analysis of Caldalkalibacillus thermarum TA2.A1 reveals aerobic alkaliphilic metabolism and evolutionary hallmarks linking alkaliphilic bacteria and plant life.</title>
        <authorList>
            <person name="de Jong S.I."/>
            <person name="van den Broek M.A."/>
            <person name="Merkel A.Y."/>
            <person name="de la Torre Cortes P."/>
            <person name="Kalamorz F."/>
            <person name="Cook G.M."/>
            <person name="van Loosdrecht M.C.M."/>
            <person name="McMillan D.G.G."/>
        </authorList>
    </citation>
    <scope>NUCLEOTIDE SEQUENCE [LARGE SCALE GENOMIC DNA]</scope>
    <source>
        <strain evidence="10 12">TA2.A1</strain>
    </source>
</reference>
<evidence type="ECO:0000256" key="3">
    <source>
        <dbReference type="ARBA" id="ARBA00022692"/>
    </source>
</evidence>
<gene>
    <name evidence="9" type="ORF">CathTA2_0196</name>
    <name evidence="10" type="ORF">HUR95_08775</name>
</gene>
<evidence type="ECO:0000313" key="12">
    <source>
        <dbReference type="Proteomes" id="UP000825179"/>
    </source>
</evidence>
<evidence type="ECO:0000256" key="4">
    <source>
        <dbReference type="ARBA" id="ARBA00022989"/>
    </source>
</evidence>
<feature type="region of interest" description="Disordered" evidence="6">
    <location>
        <begin position="1"/>
        <end position="22"/>
    </location>
</feature>
<keyword evidence="5 7" id="KW-0472">Membrane</keyword>
<reference evidence="9 11" key="1">
    <citation type="journal article" date="2011" name="J. Bacteriol.">
        <title>Draft genome sequence of the thermoalkaliphilic Caldalkalibacillus thermarum strain TA2.A1.</title>
        <authorList>
            <person name="Kalamorz F."/>
            <person name="Keis S."/>
            <person name="McMillan D.G."/>
            <person name="Olsson K."/>
            <person name="Stanton J.A."/>
            <person name="Stockwell P."/>
            <person name="Black M.A."/>
            <person name="Klingeman D.M."/>
            <person name="Land M.L."/>
            <person name="Han C.S."/>
            <person name="Martin S.L."/>
            <person name="Becher S.A."/>
            <person name="Peddie C.J."/>
            <person name="Morgan H.W."/>
            <person name="Matthies D."/>
            <person name="Preiss L."/>
            <person name="Meier T."/>
            <person name="Brown S.D."/>
            <person name="Cook G.M."/>
        </authorList>
    </citation>
    <scope>NUCLEOTIDE SEQUENCE [LARGE SCALE GENOMIC DNA]</scope>
    <source>
        <strain evidence="9 11">TA2.A1</strain>
    </source>
</reference>
<sequence length="243" mass="26758">MLRNISERGNIKSTRAPKSDGLQLEVKPPDLAYADSPTDILNRKERSRIPPAAKAPVVLPAAFLVKKLYKSRTDRVLDGVCGGLAEYFDMDPALMRLIWVLITILGAGFFGIVAYLIAMMIMPAEPSISEKTGNQNISKSENRPEAVSVEPAGKASASQDKEGTVFGHDHEISQYKPEKRPSRAGIWLGILLIGLGVVLLAEKTMGIQLRFWLHHFGPYLLPTGLILLGLWLIIRQKGAHKAR</sequence>
<keyword evidence="2" id="KW-1003">Cell membrane</keyword>
<dbReference type="Proteomes" id="UP000825179">
    <property type="component" value="Chromosome"/>
</dbReference>
<evidence type="ECO:0000256" key="2">
    <source>
        <dbReference type="ARBA" id="ARBA00022475"/>
    </source>
</evidence>
<keyword evidence="4 7" id="KW-1133">Transmembrane helix</keyword>
<dbReference type="InterPro" id="IPR007168">
    <property type="entry name" value="Phageshock_PspC_N"/>
</dbReference>
<keyword evidence="12" id="KW-1185">Reference proteome</keyword>
<dbReference type="AlphaFoldDB" id="F5L336"/>
<dbReference type="RefSeq" id="WP_007502157.1">
    <property type="nucleotide sequence ID" value="NZ_AFCE01000019.1"/>
</dbReference>
<reference evidence="10" key="3">
    <citation type="submission" date="2021-08" db="EMBL/GenBank/DDBJ databases">
        <authorList>
            <person name="de Jong S."/>
            <person name="van den Broek M."/>
            <person name="Merkel A."/>
            <person name="de la Torre Cortes P."/>
            <person name="Kalamorz F."/>
            <person name="Cook G."/>
            <person name="van Loosdrecht M."/>
            <person name="McMillan D."/>
        </authorList>
    </citation>
    <scope>NUCLEOTIDE SEQUENCE</scope>
    <source>
        <strain evidence="10">TA2.A1</strain>
    </source>
</reference>
<feature type="transmembrane region" description="Helical" evidence="7">
    <location>
        <begin position="184"/>
        <end position="201"/>
    </location>
</feature>
<dbReference type="eggNOG" id="COG1983">
    <property type="taxonomic scope" value="Bacteria"/>
</dbReference>
<dbReference type="Pfam" id="PF04024">
    <property type="entry name" value="PspC"/>
    <property type="match status" value="1"/>
</dbReference>
<feature type="compositionally biased region" description="Basic and acidic residues" evidence="6">
    <location>
        <begin position="1"/>
        <end position="10"/>
    </location>
</feature>
<dbReference type="PANTHER" id="PTHR33885:SF3">
    <property type="entry name" value="PHAGE SHOCK PROTEIN C"/>
    <property type="match status" value="1"/>
</dbReference>
<feature type="domain" description="Phage shock protein PspC N-terminal" evidence="8">
    <location>
        <begin position="66"/>
        <end position="125"/>
    </location>
</feature>
<evidence type="ECO:0000313" key="11">
    <source>
        <dbReference type="Proteomes" id="UP000010716"/>
    </source>
</evidence>
<dbReference type="PANTHER" id="PTHR33885">
    <property type="entry name" value="PHAGE SHOCK PROTEIN C"/>
    <property type="match status" value="1"/>
</dbReference>
<organism evidence="9 11">
    <name type="scientific">Caldalkalibacillus thermarum (strain TA2.A1)</name>
    <dbReference type="NCBI Taxonomy" id="986075"/>
    <lineage>
        <taxon>Bacteria</taxon>
        <taxon>Bacillati</taxon>
        <taxon>Bacillota</taxon>
        <taxon>Bacilli</taxon>
        <taxon>Bacillales</taxon>
        <taxon>Bacillaceae</taxon>
        <taxon>Caldalkalibacillus</taxon>
    </lineage>
</organism>
<dbReference type="InterPro" id="IPR052027">
    <property type="entry name" value="PspC"/>
</dbReference>
<comment type="subcellular location">
    <subcellularLocation>
        <location evidence="1">Cell membrane</location>
        <topology evidence="1">Single-pass membrane protein</topology>
    </subcellularLocation>
</comment>
<evidence type="ECO:0000256" key="1">
    <source>
        <dbReference type="ARBA" id="ARBA00004162"/>
    </source>
</evidence>
<dbReference type="EMBL" id="AFCE01000019">
    <property type="protein sequence ID" value="EGL84247.1"/>
    <property type="molecule type" value="Genomic_DNA"/>
</dbReference>
<feature type="transmembrane region" description="Helical" evidence="7">
    <location>
        <begin position="216"/>
        <end position="234"/>
    </location>
</feature>
<dbReference type="EMBL" id="CP082237">
    <property type="protein sequence ID" value="QZT32509.1"/>
    <property type="molecule type" value="Genomic_DNA"/>
</dbReference>
<evidence type="ECO:0000256" key="7">
    <source>
        <dbReference type="SAM" id="Phobius"/>
    </source>
</evidence>
<feature type="compositionally biased region" description="Polar residues" evidence="6">
    <location>
        <begin position="129"/>
        <end position="139"/>
    </location>
</feature>
<evidence type="ECO:0000256" key="5">
    <source>
        <dbReference type="ARBA" id="ARBA00023136"/>
    </source>
</evidence>
<protein>
    <submittedName>
        <fullName evidence="9">Phage shock protein C, PspC</fullName>
    </submittedName>
    <submittedName>
        <fullName evidence="10">PspC domain-containing protein</fullName>
    </submittedName>
</protein>
<accession>F5L336</accession>
<feature type="transmembrane region" description="Helical" evidence="7">
    <location>
        <begin position="97"/>
        <end position="121"/>
    </location>
</feature>
<evidence type="ECO:0000313" key="9">
    <source>
        <dbReference type="EMBL" id="EGL84247.1"/>
    </source>
</evidence>
<dbReference type="Proteomes" id="UP000010716">
    <property type="component" value="Unassembled WGS sequence"/>
</dbReference>
<keyword evidence="3 7" id="KW-0812">Transmembrane</keyword>
<dbReference type="KEGG" id="cthu:HUR95_08775"/>